<dbReference type="SMART" id="SM00382">
    <property type="entry name" value="AAA"/>
    <property type="match status" value="2"/>
</dbReference>
<dbReference type="InterPro" id="IPR003959">
    <property type="entry name" value="ATPase_AAA_core"/>
</dbReference>
<dbReference type="GO" id="GO:0016787">
    <property type="term" value="F:hydrolase activity"/>
    <property type="evidence" value="ECO:0007669"/>
    <property type="project" value="UniProtKB-KW"/>
</dbReference>
<dbReference type="EMBL" id="JAGTJR010000013">
    <property type="protein sequence ID" value="KAH7050328.1"/>
    <property type="molecule type" value="Genomic_DNA"/>
</dbReference>
<feature type="region of interest" description="Disordered" evidence="3">
    <location>
        <begin position="454"/>
        <end position="474"/>
    </location>
</feature>
<dbReference type="InterPro" id="IPR003960">
    <property type="entry name" value="ATPase_AAA_CS"/>
</dbReference>
<comment type="caution">
    <text evidence="5">The sequence shown here is derived from an EMBL/GenBank/DDBJ whole genome shotgun (WGS) entry which is preliminary data.</text>
</comment>
<protein>
    <submittedName>
        <fullName evidence="5">P-loop containing nucleoside triphosphate hydrolase protein</fullName>
    </submittedName>
</protein>
<reference evidence="5 6" key="1">
    <citation type="journal article" date="2021" name="Nat. Commun.">
        <title>Genetic determinants of endophytism in the Arabidopsis root mycobiome.</title>
        <authorList>
            <person name="Mesny F."/>
            <person name="Miyauchi S."/>
            <person name="Thiergart T."/>
            <person name="Pickel B."/>
            <person name="Atanasova L."/>
            <person name="Karlsson M."/>
            <person name="Huettel B."/>
            <person name="Barry K.W."/>
            <person name="Haridas S."/>
            <person name="Chen C."/>
            <person name="Bauer D."/>
            <person name="Andreopoulos W."/>
            <person name="Pangilinan J."/>
            <person name="LaButti K."/>
            <person name="Riley R."/>
            <person name="Lipzen A."/>
            <person name="Clum A."/>
            <person name="Drula E."/>
            <person name="Henrissat B."/>
            <person name="Kohler A."/>
            <person name="Grigoriev I.V."/>
            <person name="Martin F.M."/>
            <person name="Hacquard S."/>
        </authorList>
    </citation>
    <scope>NUCLEOTIDE SEQUENCE [LARGE SCALE GENOMIC DNA]</scope>
    <source>
        <strain evidence="5 6">MPI-SDFR-AT-0080</strain>
    </source>
</reference>
<dbReference type="InterPro" id="IPR027417">
    <property type="entry name" value="P-loop_NTPase"/>
</dbReference>
<dbReference type="InterPro" id="IPR050168">
    <property type="entry name" value="AAA_ATPase_domain"/>
</dbReference>
<evidence type="ECO:0000256" key="2">
    <source>
        <dbReference type="ARBA" id="ARBA00022840"/>
    </source>
</evidence>
<feature type="domain" description="AAA+ ATPase" evidence="4">
    <location>
        <begin position="545"/>
        <end position="681"/>
    </location>
</feature>
<dbReference type="InterPro" id="IPR003593">
    <property type="entry name" value="AAA+_ATPase"/>
</dbReference>
<keyword evidence="1" id="KW-0547">Nucleotide-binding</keyword>
<evidence type="ECO:0000313" key="6">
    <source>
        <dbReference type="Proteomes" id="UP000774617"/>
    </source>
</evidence>
<accession>A0ABQ8GBH9</accession>
<evidence type="ECO:0000313" key="5">
    <source>
        <dbReference type="EMBL" id="KAH7050328.1"/>
    </source>
</evidence>
<keyword evidence="5" id="KW-0378">Hydrolase</keyword>
<keyword evidence="6" id="KW-1185">Reference proteome</keyword>
<dbReference type="InterPro" id="IPR041569">
    <property type="entry name" value="AAA_lid_3"/>
</dbReference>
<evidence type="ECO:0000256" key="3">
    <source>
        <dbReference type="SAM" id="MobiDB-lite"/>
    </source>
</evidence>
<gene>
    <name evidence="5" type="ORF">B0J12DRAFT_663959</name>
</gene>
<evidence type="ECO:0000256" key="1">
    <source>
        <dbReference type="ARBA" id="ARBA00022741"/>
    </source>
</evidence>
<dbReference type="PANTHER" id="PTHR23077:SF27">
    <property type="entry name" value="ATPASE FAMILY GENE 2 PROTEIN HOMOLOG A"/>
    <property type="match status" value="1"/>
</dbReference>
<organism evidence="5 6">
    <name type="scientific">Macrophomina phaseolina</name>
    <dbReference type="NCBI Taxonomy" id="35725"/>
    <lineage>
        <taxon>Eukaryota</taxon>
        <taxon>Fungi</taxon>
        <taxon>Dikarya</taxon>
        <taxon>Ascomycota</taxon>
        <taxon>Pezizomycotina</taxon>
        <taxon>Dothideomycetes</taxon>
        <taxon>Dothideomycetes incertae sedis</taxon>
        <taxon>Botryosphaeriales</taxon>
        <taxon>Botryosphaeriaceae</taxon>
        <taxon>Macrophomina</taxon>
    </lineage>
</organism>
<dbReference type="Pfam" id="PF17862">
    <property type="entry name" value="AAA_lid_3"/>
    <property type="match status" value="1"/>
</dbReference>
<evidence type="ECO:0000259" key="4">
    <source>
        <dbReference type="SMART" id="SM00382"/>
    </source>
</evidence>
<dbReference type="Pfam" id="PF00004">
    <property type="entry name" value="AAA"/>
    <property type="match status" value="2"/>
</dbReference>
<dbReference type="PANTHER" id="PTHR23077">
    <property type="entry name" value="AAA-FAMILY ATPASE"/>
    <property type="match status" value="1"/>
</dbReference>
<keyword evidence="2" id="KW-0067">ATP-binding</keyword>
<name>A0ABQ8GBH9_9PEZI</name>
<dbReference type="SUPFAM" id="SSF52540">
    <property type="entry name" value="P-loop containing nucleoside triphosphate hydrolases"/>
    <property type="match status" value="2"/>
</dbReference>
<dbReference type="Gene3D" id="3.40.50.300">
    <property type="entry name" value="P-loop containing nucleotide triphosphate hydrolases"/>
    <property type="match status" value="2"/>
</dbReference>
<feature type="domain" description="AAA+ ATPase" evidence="4">
    <location>
        <begin position="248"/>
        <end position="379"/>
    </location>
</feature>
<dbReference type="PROSITE" id="PS00674">
    <property type="entry name" value="AAA"/>
    <property type="match status" value="1"/>
</dbReference>
<dbReference type="Gene3D" id="1.10.8.60">
    <property type="match status" value="2"/>
</dbReference>
<proteinExistence type="predicted"/>
<dbReference type="Proteomes" id="UP000774617">
    <property type="component" value="Unassembled WGS sequence"/>
</dbReference>
<sequence length="781" mass="85942">MDVSPFGLRNVNNKASALPSRALDGGLRVHIPLKHLNSQGLRTGDYCLLDKSDGATKAVGVAWLAKDPGQNAKRLAFIEEPMKELYGLSTEDKVTITKLEPQQLKQAQKIYIKELESGSSKVSKEEIEFFAKVALCSVDMVVPGGTFAATVTAGHRAISKQRYVVEKVEPHAEVPLTPYACTAATIVQFLAKDDAIEAPESEPTGTPIFKVNSEGIGGLHKQILELNERLVNLTDELRRRKYPHLLKRATGVLLYGPEGTGKSLLLRKLTEAPWRKVITVDEPLASTSEKSQSALRKFFEEAKAAQPSLIVFDKLDALAPRNDENASRSSLARCIATEVQKLETARVLVIGATTRLVDVDSTLRTPELFADEIEVPVPDARARIDILKVLQEREWPISDETAENIGGRTHGFVGRDLSALYKKALKRACDRYFEQEGRNEPHGAGDAITLADTDTQQHSEQQKNNGNGEAVSGGGNQVATAVSLADFEDALLQVRPTAMNEVFLETPKVRWSDIGGSDSVKEALREVTEWPFRHAEDMEELALQPQRGILLYGPPGCSKTLCAKAVATESDLNFLAVKGAELTSMYVGETERAVREVFRKARAASPSIIFFDEIDSIAASRESGKQLSGLNVLTTLLNEMDGIESLKGVLVLAATNRPDVLDSALMRPGRFDAILYVGPPNREARLAILRIRLVDNKRPLADDVDLEELATVTEGYSGAEIVEICSEAARAALRDRLRHADKRRIGMEHFRGALAKVPRRITQEMTERYENWSVDDAIKRL</sequence>